<sequence>MRALVVDHSAPGRLRLSTVAAPEPGPDEVLVRVAATSLNYGELPRGDDAPQDFVPGWDAAGVVEQAAASGRGPAAGTRVVTWGWSGGWAQLRAVNTRELAVLPDQVEFTQAAALPVAGLTALRALRRAAVLPGHRVAVTGASGGVGHFAVQLARLAGAEVHALVGNPSRSEWLTALGAHHVLTGPDQLGSPVDIVLDNVGGEQLGQLIDHVRPGGIIISIGAASGAVTTLQPYQLVQAKISLTGLQAGGDTGDDLAHLVALVADGRLTVGADTVKSWESAPDLAADLVARRIQGKAVLILD</sequence>
<dbReference type="InterPro" id="IPR011032">
    <property type="entry name" value="GroES-like_sf"/>
</dbReference>
<dbReference type="InterPro" id="IPR036291">
    <property type="entry name" value="NAD(P)-bd_dom_sf"/>
</dbReference>
<dbReference type="SMART" id="SM00829">
    <property type="entry name" value="PKS_ER"/>
    <property type="match status" value="1"/>
</dbReference>
<dbReference type="AlphaFoldDB" id="A0A6N9V8I6"/>
<keyword evidence="1" id="KW-0521">NADP</keyword>
<dbReference type="Pfam" id="PF08240">
    <property type="entry name" value="ADH_N"/>
    <property type="match status" value="1"/>
</dbReference>
<dbReference type="GO" id="GO:0016491">
    <property type="term" value="F:oxidoreductase activity"/>
    <property type="evidence" value="ECO:0007669"/>
    <property type="project" value="InterPro"/>
</dbReference>
<dbReference type="PANTHER" id="PTHR44154">
    <property type="entry name" value="QUINONE OXIDOREDUCTASE"/>
    <property type="match status" value="1"/>
</dbReference>
<dbReference type="InterPro" id="IPR013154">
    <property type="entry name" value="ADH-like_N"/>
</dbReference>
<feature type="domain" description="Enoyl reductase (ER)" evidence="2">
    <location>
        <begin position="9"/>
        <end position="298"/>
    </location>
</feature>
<comment type="caution">
    <text evidence="3">The sequence shown here is derived from an EMBL/GenBank/DDBJ whole genome shotgun (WGS) entry which is preliminary data.</text>
</comment>
<name>A0A6N9V8I6_STRMI</name>
<dbReference type="SUPFAM" id="SSF51735">
    <property type="entry name" value="NAD(P)-binding Rossmann-fold domains"/>
    <property type="match status" value="1"/>
</dbReference>
<dbReference type="RefSeq" id="WP_031125737.1">
    <property type="nucleotide sequence ID" value="NZ_JAAGME010000798.1"/>
</dbReference>
<dbReference type="InterPro" id="IPR051603">
    <property type="entry name" value="Zinc-ADH_QOR/CCCR"/>
</dbReference>
<organism evidence="3 4">
    <name type="scientific">Streptomyces microflavus</name>
    <name type="common">Streptomyces lipmanii</name>
    <dbReference type="NCBI Taxonomy" id="1919"/>
    <lineage>
        <taxon>Bacteria</taxon>
        <taxon>Bacillati</taxon>
        <taxon>Actinomycetota</taxon>
        <taxon>Actinomycetes</taxon>
        <taxon>Kitasatosporales</taxon>
        <taxon>Streptomycetaceae</taxon>
        <taxon>Streptomyces</taxon>
    </lineage>
</organism>
<accession>A0A6N9V8I6</accession>
<dbReference type="InterPro" id="IPR013149">
    <property type="entry name" value="ADH-like_C"/>
</dbReference>
<evidence type="ECO:0000256" key="1">
    <source>
        <dbReference type="ARBA" id="ARBA00022857"/>
    </source>
</evidence>
<evidence type="ECO:0000259" key="2">
    <source>
        <dbReference type="SMART" id="SM00829"/>
    </source>
</evidence>
<gene>
    <name evidence="3" type="ORF">G3I39_18165</name>
</gene>
<dbReference type="CDD" id="cd08270">
    <property type="entry name" value="MDR4"/>
    <property type="match status" value="1"/>
</dbReference>
<evidence type="ECO:0000313" key="4">
    <source>
        <dbReference type="Proteomes" id="UP000471648"/>
    </source>
</evidence>
<dbReference type="Proteomes" id="UP000471648">
    <property type="component" value="Unassembled WGS sequence"/>
</dbReference>
<dbReference type="Pfam" id="PF00107">
    <property type="entry name" value="ADH_zinc_N"/>
    <property type="match status" value="1"/>
</dbReference>
<evidence type="ECO:0000313" key="3">
    <source>
        <dbReference type="EMBL" id="NEB68963.1"/>
    </source>
</evidence>
<dbReference type="SUPFAM" id="SSF50129">
    <property type="entry name" value="GroES-like"/>
    <property type="match status" value="1"/>
</dbReference>
<dbReference type="Gene3D" id="3.40.50.720">
    <property type="entry name" value="NAD(P)-binding Rossmann-like Domain"/>
    <property type="match status" value="1"/>
</dbReference>
<reference evidence="3 4" key="1">
    <citation type="submission" date="2020-01" db="EMBL/GenBank/DDBJ databases">
        <title>Insect and environment-associated Actinomycetes.</title>
        <authorList>
            <person name="Currrie C."/>
            <person name="Chevrette M."/>
            <person name="Carlson C."/>
            <person name="Stubbendieck R."/>
            <person name="Wendt-Pienkowski E."/>
        </authorList>
    </citation>
    <scope>NUCLEOTIDE SEQUENCE [LARGE SCALE GENOMIC DNA]</scope>
    <source>
        <strain evidence="3 4">SID14438</strain>
    </source>
</reference>
<dbReference type="InterPro" id="IPR020843">
    <property type="entry name" value="ER"/>
</dbReference>
<proteinExistence type="predicted"/>
<dbReference type="Gene3D" id="3.90.180.10">
    <property type="entry name" value="Medium-chain alcohol dehydrogenases, catalytic domain"/>
    <property type="match status" value="1"/>
</dbReference>
<dbReference type="EMBL" id="JAAGME010000798">
    <property type="protein sequence ID" value="NEB68963.1"/>
    <property type="molecule type" value="Genomic_DNA"/>
</dbReference>
<protein>
    <submittedName>
        <fullName evidence="3">Zinc-binding dehydrogenase</fullName>
    </submittedName>
</protein>
<dbReference type="PANTHER" id="PTHR44154:SF1">
    <property type="entry name" value="QUINONE OXIDOREDUCTASE"/>
    <property type="match status" value="1"/>
</dbReference>